<feature type="signal peptide" evidence="1">
    <location>
        <begin position="1"/>
        <end position="37"/>
    </location>
</feature>
<gene>
    <name evidence="2" type="ORF">NIES30_02105</name>
</gene>
<sequence>MPSNVLRKFSFGAIRKAIPVGIALLSAGSLSIAPALAQETRTLTENPVLIRGCRQLNRATEVFDNSTLGPIATRIGTLQAGTQVSLTGATSPGRAQVFLRSGALSSTQPVGWINASVLTACGSTPTPPPKACFRADREMVVRSGPTVGSSAVAGYNIGDTVIASANPPTQQTATDGRRWMQVTIYNGSTGWIARTGTNGIGNNITPITCP</sequence>
<protein>
    <recommendedName>
        <fullName evidence="4">SH3b domain-containing protein</fullName>
    </recommendedName>
</protein>
<name>A0A1U7JB48_9CYAN</name>
<accession>A0A1U7JB48</accession>
<feature type="chain" id="PRO_5013024676" description="SH3b domain-containing protein" evidence="1">
    <location>
        <begin position="38"/>
        <end position="210"/>
    </location>
</feature>
<dbReference type="EMBL" id="MRCG01000001">
    <property type="protein sequence ID" value="OKH50899.1"/>
    <property type="molecule type" value="Genomic_DNA"/>
</dbReference>
<keyword evidence="3" id="KW-1185">Reference proteome</keyword>
<evidence type="ECO:0000313" key="3">
    <source>
        <dbReference type="Proteomes" id="UP000185557"/>
    </source>
</evidence>
<dbReference type="Proteomes" id="UP000185557">
    <property type="component" value="Unassembled WGS sequence"/>
</dbReference>
<dbReference type="AlphaFoldDB" id="A0A1U7JB48"/>
<reference evidence="2 3" key="1">
    <citation type="submission" date="2016-11" db="EMBL/GenBank/DDBJ databases">
        <title>Draft Genome Sequences of Nine Cyanobacterial Strains from Diverse Habitats.</title>
        <authorList>
            <person name="Zhu T."/>
            <person name="Hou S."/>
            <person name="Lu X."/>
            <person name="Hess W.R."/>
        </authorList>
    </citation>
    <scope>NUCLEOTIDE SEQUENCE [LARGE SCALE GENOMIC DNA]</scope>
    <source>
        <strain evidence="2 3">NIES-30</strain>
    </source>
</reference>
<comment type="caution">
    <text evidence="2">The sequence shown here is derived from an EMBL/GenBank/DDBJ whole genome shotgun (WGS) entry which is preliminary data.</text>
</comment>
<dbReference type="STRING" id="549789.NIES30_02105"/>
<evidence type="ECO:0008006" key="4">
    <source>
        <dbReference type="Google" id="ProtNLM"/>
    </source>
</evidence>
<evidence type="ECO:0000256" key="1">
    <source>
        <dbReference type="SAM" id="SignalP"/>
    </source>
</evidence>
<organism evidence="2 3">
    <name type="scientific">Phormidium tenue NIES-30</name>
    <dbReference type="NCBI Taxonomy" id="549789"/>
    <lineage>
        <taxon>Bacteria</taxon>
        <taxon>Bacillati</taxon>
        <taxon>Cyanobacteriota</taxon>
        <taxon>Cyanophyceae</taxon>
        <taxon>Oscillatoriophycideae</taxon>
        <taxon>Oscillatoriales</taxon>
        <taxon>Oscillatoriaceae</taxon>
        <taxon>Phormidium</taxon>
    </lineage>
</organism>
<evidence type="ECO:0000313" key="2">
    <source>
        <dbReference type="EMBL" id="OKH50899.1"/>
    </source>
</evidence>
<dbReference type="Gene3D" id="2.30.30.40">
    <property type="entry name" value="SH3 Domains"/>
    <property type="match status" value="1"/>
</dbReference>
<proteinExistence type="predicted"/>
<keyword evidence="1" id="KW-0732">Signal</keyword>